<dbReference type="Proteomes" id="UP000286848">
    <property type="component" value="Unassembled WGS sequence"/>
</dbReference>
<gene>
    <name evidence="4" type="primary">ibpA</name>
    <name evidence="4" type="ORF">LFYK43_20160</name>
</gene>
<name>A0A401IVP1_9LACO</name>
<dbReference type="CDD" id="cd06471">
    <property type="entry name" value="ACD_LpsHSP_like"/>
    <property type="match status" value="1"/>
</dbReference>
<dbReference type="OrthoDB" id="9811615at2"/>
<dbReference type="EMBL" id="BFFP01000040">
    <property type="protein sequence ID" value="GBG95557.1"/>
    <property type="molecule type" value="Genomic_DNA"/>
</dbReference>
<comment type="similarity">
    <text evidence="1 2">Belongs to the small heat shock protein (HSP20) family.</text>
</comment>
<organism evidence="4 5">
    <name type="scientific">Ligilactobacillus salitolerans</name>
    <dbReference type="NCBI Taxonomy" id="1808352"/>
    <lineage>
        <taxon>Bacteria</taxon>
        <taxon>Bacillati</taxon>
        <taxon>Bacillota</taxon>
        <taxon>Bacilli</taxon>
        <taxon>Lactobacillales</taxon>
        <taxon>Lactobacillaceae</taxon>
        <taxon>Ligilactobacillus</taxon>
    </lineage>
</organism>
<keyword evidence="5" id="KW-1185">Reference proteome</keyword>
<evidence type="ECO:0000313" key="5">
    <source>
        <dbReference type="Proteomes" id="UP000286848"/>
    </source>
</evidence>
<feature type="domain" description="SHSP" evidence="3">
    <location>
        <begin position="27"/>
        <end position="141"/>
    </location>
</feature>
<dbReference type="PANTHER" id="PTHR11527">
    <property type="entry name" value="HEAT-SHOCK PROTEIN 20 FAMILY MEMBER"/>
    <property type="match status" value="1"/>
</dbReference>
<comment type="caution">
    <text evidence="4">The sequence shown here is derived from an EMBL/GenBank/DDBJ whole genome shotgun (WGS) entry which is preliminary data.</text>
</comment>
<dbReference type="InterPro" id="IPR002068">
    <property type="entry name" value="A-crystallin/Hsp20_dom"/>
</dbReference>
<dbReference type="Gene3D" id="2.60.40.790">
    <property type="match status" value="1"/>
</dbReference>
<dbReference type="PROSITE" id="PS01031">
    <property type="entry name" value="SHSP"/>
    <property type="match status" value="1"/>
</dbReference>
<dbReference type="AlphaFoldDB" id="A0A401IVP1"/>
<dbReference type="InterPro" id="IPR008978">
    <property type="entry name" value="HSP20-like_chaperone"/>
</dbReference>
<dbReference type="Pfam" id="PF00011">
    <property type="entry name" value="HSP20"/>
    <property type="match status" value="1"/>
</dbReference>
<evidence type="ECO:0000259" key="3">
    <source>
        <dbReference type="PROSITE" id="PS01031"/>
    </source>
</evidence>
<reference evidence="4 5" key="1">
    <citation type="journal article" date="2019" name="Int. J. Syst. Evol. Microbiol.">
        <title>Lactobacillus salitolerans sp. nov., a novel lactic acid bacterium isolated from spent mushroom substrates.</title>
        <authorList>
            <person name="Tohno M."/>
            <person name="Tanizawa Y."/>
            <person name="Kojima Y."/>
            <person name="Sakamoto M."/>
            <person name="Nakamura Y."/>
            <person name="Ohkuma M."/>
            <person name="Kobayashi H."/>
        </authorList>
    </citation>
    <scope>NUCLEOTIDE SEQUENCE [LARGE SCALE GENOMIC DNA]</scope>
    <source>
        <strain evidence="4 5">YK43</strain>
    </source>
</reference>
<dbReference type="SUPFAM" id="SSF49764">
    <property type="entry name" value="HSP20-like chaperones"/>
    <property type="match status" value="1"/>
</dbReference>
<sequence length="141" mass="15745">MSNELANSLNQLMNFGDGFFEDFGEPFFNSDSNKQMSSDVVETKNGYQVTVDVPGVNKEDIDLSYDQDVLSIQAKRNSSLDRKDEKGNVLASERSYGKYVRNYHLPDVNADKISAKVEAGVLTINMPKTEMKETGHKINIG</sequence>
<evidence type="ECO:0000256" key="2">
    <source>
        <dbReference type="RuleBase" id="RU003616"/>
    </source>
</evidence>
<accession>A0A401IVP1</accession>
<protein>
    <submittedName>
        <fullName evidence="4">Small heat shock protein</fullName>
    </submittedName>
</protein>
<dbReference type="RefSeq" id="WP_124977957.1">
    <property type="nucleotide sequence ID" value="NZ_BFFP01000040.1"/>
</dbReference>
<evidence type="ECO:0000313" key="4">
    <source>
        <dbReference type="EMBL" id="GBG95557.1"/>
    </source>
</evidence>
<proteinExistence type="inferred from homology"/>
<keyword evidence="4" id="KW-0346">Stress response</keyword>
<evidence type="ECO:0000256" key="1">
    <source>
        <dbReference type="PROSITE-ProRule" id="PRU00285"/>
    </source>
</evidence>
<dbReference type="InterPro" id="IPR031107">
    <property type="entry name" value="Small_HSP"/>
</dbReference>